<dbReference type="OrthoDB" id="9789573at2"/>
<dbReference type="InterPro" id="IPR036102">
    <property type="entry name" value="OsmC/Ohrsf"/>
</dbReference>
<dbReference type="AlphaFoldDB" id="A0A4S2D040"/>
<dbReference type="Gene3D" id="3.30.300.20">
    <property type="match status" value="1"/>
</dbReference>
<accession>A0A4S2D040</accession>
<dbReference type="Pfam" id="PF02566">
    <property type="entry name" value="OsmC"/>
    <property type="match status" value="1"/>
</dbReference>
<dbReference type="PANTHER" id="PTHR39624:SF2">
    <property type="entry name" value="OSMC-LIKE PROTEIN"/>
    <property type="match status" value="1"/>
</dbReference>
<dbReference type="RefSeq" id="WP_026070789.1">
    <property type="nucleotide sequence ID" value="NZ_SRYW01000007.1"/>
</dbReference>
<gene>
    <name evidence="1" type="ORF">E5352_10140</name>
</gene>
<dbReference type="InterPro" id="IPR015946">
    <property type="entry name" value="KH_dom-like_a/b"/>
</dbReference>
<dbReference type="Proteomes" id="UP000306631">
    <property type="component" value="Unassembled WGS sequence"/>
</dbReference>
<sequence>MAQVQIVSDGPNYRHQIHSGAHALVADEPASLGGQGAGFAPFDLYLAALSACTAITLRMYAEKKGWELGEFRAELSSRRDAADRLVVHRVLHASAPLTDAQWARLLEVVEKTPVTKVMREGATITSERGV</sequence>
<proteinExistence type="predicted"/>
<reference evidence="1 2" key="1">
    <citation type="submission" date="2019-04" db="EMBL/GenBank/DDBJ databases">
        <title>Microbes associate with the intestines of laboratory mice.</title>
        <authorList>
            <person name="Navarre W."/>
            <person name="Wong E."/>
            <person name="Huang K."/>
            <person name="Tropini C."/>
            <person name="Ng K."/>
            <person name="Yu B."/>
        </authorList>
    </citation>
    <scope>NUCLEOTIDE SEQUENCE [LARGE SCALE GENOMIC DNA]</scope>
    <source>
        <strain evidence="1 2">NM62_B4-13</strain>
    </source>
</reference>
<name>A0A4S2D040_STEMA</name>
<evidence type="ECO:0000313" key="2">
    <source>
        <dbReference type="Proteomes" id="UP000306631"/>
    </source>
</evidence>
<organism evidence="1 2">
    <name type="scientific">Stenotrophomonas maltophilia</name>
    <name type="common">Pseudomonas maltophilia</name>
    <name type="synonym">Xanthomonas maltophilia</name>
    <dbReference type="NCBI Taxonomy" id="40324"/>
    <lineage>
        <taxon>Bacteria</taxon>
        <taxon>Pseudomonadati</taxon>
        <taxon>Pseudomonadota</taxon>
        <taxon>Gammaproteobacteria</taxon>
        <taxon>Lysobacterales</taxon>
        <taxon>Lysobacteraceae</taxon>
        <taxon>Stenotrophomonas</taxon>
        <taxon>Stenotrophomonas maltophilia group</taxon>
    </lineage>
</organism>
<comment type="caution">
    <text evidence="1">The sequence shown here is derived from an EMBL/GenBank/DDBJ whole genome shotgun (WGS) entry which is preliminary data.</text>
</comment>
<dbReference type="InterPro" id="IPR003718">
    <property type="entry name" value="OsmC/Ohr_fam"/>
</dbReference>
<dbReference type="EMBL" id="SRYW01000007">
    <property type="protein sequence ID" value="TGY34221.1"/>
    <property type="molecule type" value="Genomic_DNA"/>
</dbReference>
<dbReference type="SUPFAM" id="SSF82784">
    <property type="entry name" value="OsmC-like"/>
    <property type="match status" value="1"/>
</dbReference>
<dbReference type="PANTHER" id="PTHR39624">
    <property type="entry name" value="PROTEIN INVOLVED IN RIMO-MEDIATED BETA-METHYLTHIOLATION OF RIBOSOMAL PROTEIN S12 YCAO"/>
    <property type="match status" value="1"/>
</dbReference>
<evidence type="ECO:0000313" key="1">
    <source>
        <dbReference type="EMBL" id="TGY34221.1"/>
    </source>
</evidence>
<protein>
    <submittedName>
        <fullName evidence="1">OsmC family peroxiredoxin</fullName>
    </submittedName>
</protein>